<organism evidence="8 9">
    <name type="scientific">Hyalangium minutum</name>
    <dbReference type="NCBI Taxonomy" id="394096"/>
    <lineage>
        <taxon>Bacteria</taxon>
        <taxon>Pseudomonadati</taxon>
        <taxon>Myxococcota</taxon>
        <taxon>Myxococcia</taxon>
        <taxon>Myxococcales</taxon>
        <taxon>Cystobacterineae</taxon>
        <taxon>Archangiaceae</taxon>
        <taxon>Hyalangium</taxon>
    </lineage>
</organism>
<dbReference type="PROSITE" id="PS00108">
    <property type="entry name" value="PROTEIN_KINASE_ST"/>
    <property type="match status" value="1"/>
</dbReference>
<protein>
    <recommendedName>
        <fullName evidence="7">Protein kinase domain-containing protein</fullName>
    </recommendedName>
</protein>
<dbReference type="Pfam" id="PF13490">
    <property type="entry name" value="zf-HC2"/>
    <property type="match status" value="1"/>
</dbReference>
<comment type="caution">
    <text evidence="8">The sequence shown here is derived from an EMBL/GenBank/DDBJ whole genome shotgun (WGS) entry which is preliminary data.</text>
</comment>
<evidence type="ECO:0000256" key="2">
    <source>
        <dbReference type="ARBA" id="ARBA00022741"/>
    </source>
</evidence>
<dbReference type="PANTHER" id="PTHR43289">
    <property type="entry name" value="MITOGEN-ACTIVATED PROTEIN KINASE KINASE KINASE 20-RELATED"/>
    <property type="match status" value="1"/>
</dbReference>
<dbReference type="CDD" id="cd14014">
    <property type="entry name" value="STKc_PknB_like"/>
    <property type="match status" value="1"/>
</dbReference>
<dbReference type="Pfam" id="PF20703">
    <property type="entry name" value="nSTAND1"/>
    <property type="match status" value="1"/>
</dbReference>
<dbReference type="InterPro" id="IPR027417">
    <property type="entry name" value="P-loop_NTPase"/>
</dbReference>
<dbReference type="SUPFAM" id="SSF52540">
    <property type="entry name" value="P-loop containing nucleoside triphosphate hydrolases"/>
    <property type="match status" value="1"/>
</dbReference>
<evidence type="ECO:0000256" key="5">
    <source>
        <dbReference type="PROSITE-ProRule" id="PRU10141"/>
    </source>
</evidence>
<dbReference type="InterPro" id="IPR016187">
    <property type="entry name" value="CTDL_fold"/>
</dbReference>
<dbReference type="RefSeq" id="WP_240487008.1">
    <property type="nucleotide sequence ID" value="NZ_JMCB01000017.1"/>
</dbReference>
<keyword evidence="2 5" id="KW-0547">Nucleotide-binding</keyword>
<evidence type="ECO:0000256" key="1">
    <source>
        <dbReference type="ARBA" id="ARBA00022679"/>
    </source>
</evidence>
<dbReference type="PROSITE" id="PS00107">
    <property type="entry name" value="PROTEIN_KINASE_ATP"/>
    <property type="match status" value="1"/>
</dbReference>
<dbReference type="InterPro" id="IPR000719">
    <property type="entry name" value="Prot_kinase_dom"/>
</dbReference>
<dbReference type="InterPro" id="IPR025662">
    <property type="entry name" value="Sigma_54_int_dom_ATP-bd_1"/>
</dbReference>
<gene>
    <name evidence="8" type="ORF">DB31_2592</name>
</gene>
<dbReference type="InterPro" id="IPR005532">
    <property type="entry name" value="SUMF_dom"/>
</dbReference>
<evidence type="ECO:0000313" key="8">
    <source>
        <dbReference type="EMBL" id="KFE63474.1"/>
    </source>
</evidence>
<accession>A0A085W711</accession>
<dbReference type="PROSITE" id="PS50011">
    <property type="entry name" value="PROTEIN_KINASE_DOM"/>
    <property type="match status" value="1"/>
</dbReference>
<dbReference type="PANTHER" id="PTHR43289:SF6">
    <property type="entry name" value="SERINE_THREONINE-PROTEIN KINASE NEKL-3"/>
    <property type="match status" value="1"/>
</dbReference>
<dbReference type="EMBL" id="JMCB01000017">
    <property type="protein sequence ID" value="KFE63474.1"/>
    <property type="molecule type" value="Genomic_DNA"/>
</dbReference>
<dbReference type="Gene3D" id="3.90.1580.10">
    <property type="entry name" value="paralog of FGE (formylglycine-generating enzyme)"/>
    <property type="match status" value="1"/>
</dbReference>
<dbReference type="PATRIC" id="fig|394096.3.peg.6924"/>
<dbReference type="GO" id="GO:0005524">
    <property type="term" value="F:ATP binding"/>
    <property type="evidence" value="ECO:0007669"/>
    <property type="project" value="UniProtKB-UniRule"/>
</dbReference>
<keyword evidence="9" id="KW-1185">Reference proteome</keyword>
<dbReference type="Gene3D" id="3.30.200.20">
    <property type="entry name" value="Phosphorylase Kinase, domain 1"/>
    <property type="match status" value="1"/>
</dbReference>
<proteinExistence type="predicted"/>
<evidence type="ECO:0000259" key="7">
    <source>
        <dbReference type="PROSITE" id="PS50011"/>
    </source>
</evidence>
<sequence length="1325" mass="145558">MAPMLRTSALAESPCLTDELLAGLVDGQLTLEERERVHAHAARCKSCCELLVAVTRGGLSQEVLPVFSSQPAEPAEPVPADWTPPEEFHQFRLVRPLGRGAMGIVYLAQDRTLDRHVAVKFIAAPWPDARARERFQTEARAIARLNHVHVVTVFSASEIEGHPYIVSEYLTGSSLARLALPLPWRRVLDLGIGLSQGLAAAHRQGVLHRDLKPDNLFLTSEGEVKLLDFGLAELVDSSARAESTGVRTPAGTPRYMAPELFRGELATPQSDLYALGLILYELCTGTLPSRHRSGPPAPEEAPPAHTLPERVPGLAPEFAALIERCLHADPQARFPSAEALCAELERLEPLHAAATLPTGNPYRGLAPFEAEHREHFFGRDADIRAVIERLRHQPVVLVTGDSGVGKSSLCRAGILPRAARGALDEFLNFSTVTLEPGRRPVAALAAALAPVLGLPEAELGTRLNGEPDWLGPALRETCQQGRGLLLFVDQLEELVTLSEPAQAARFASLLGELALPAPGVHVLLASRGDFLTRVGALPSLGDAVERALYLLRPLSPDGVREAITGPARSHGVVFESEALVQTLVEATAQGSGSLPLLQFTLAELWERRDTERHCITRAALEGMDGVAGALSRHADGVLARLDRAEQQAARRLLGHLITPEGTRSARTEEELTSSSAEARTALRVLIEGRLLHARGEAGGASYELTHEALIASWSTLRHWLDEDAGLRALRQRLVEVSAEWERLRHADELLWKARQLTEARALDATLLGVRERSFLRASHRAVRRQSLRRGLIALLLLLTVAGSYGGLRLQEHLAVQRFVSARMEQARVLMAEGQAQGQRSSTNRELALALFAGKPPGPTAAQEALDPLGLWLSAEEHWGQALDEYRQADSTLSQAEHSLEEVLDRGHEEPEALQLLLKILLEHIALTERFHRPEERAPLLDRFERLASKHPESSALLHAPATLELETEPPGAHVELTRYVNSHGLRKEAPVDGIEPLSTHSAIRLPLPAGAYHLRLTREGHAPVELPLLLERGQREQLRLRLPRASEVPAGYVYVPPGCFLMGSNAPEEEREFLHSAPLHRRCLSEGYLIGRTEVTLGDWLLYLKTLRPEDAARRLLETPHRDQGNSAIMLRHLPEGGWSYSFFLVNGQVLEAREGEPIRYPGRRHRQEQDWRRFPLSGVSASRFEPYLAWLSSSGRLPGARLCGELEWMRAASGADDRKYPHGDILLNDHGNFDLTYGRRPDAFGPDEAGAHPASVSPFGLHDMAGNIFELARAETQDLGEYVLLGGAWYFERVSTLIANRQAGTPTLQDARVGFRVCASMPAP</sequence>
<dbReference type="InterPro" id="IPR008271">
    <property type="entry name" value="Ser/Thr_kinase_AS"/>
</dbReference>
<dbReference type="InterPro" id="IPR049052">
    <property type="entry name" value="nSTAND1"/>
</dbReference>
<dbReference type="InterPro" id="IPR017441">
    <property type="entry name" value="Protein_kinase_ATP_BS"/>
</dbReference>
<name>A0A085W711_9BACT</name>
<dbReference type="InterPro" id="IPR027383">
    <property type="entry name" value="Znf_put"/>
</dbReference>
<evidence type="ECO:0000256" key="4">
    <source>
        <dbReference type="ARBA" id="ARBA00022840"/>
    </source>
</evidence>
<dbReference type="Gene3D" id="3.40.50.300">
    <property type="entry name" value="P-loop containing nucleotide triphosphate hydrolases"/>
    <property type="match status" value="1"/>
</dbReference>
<keyword evidence="1" id="KW-0808">Transferase</keyword>
<dbReference type="SUPFAM" id="SSF56112">
    <property type="entry name" value="Protein kinase-like (PK-like)"/>
    <property type="match status" value="1"/>
</dbReference>
<dbReference type="GO" id="GO:0004674">
    <property type="term" value="F:protein serine/threonine kinase activity"/>
    <property type="evidence" value="ECO:0007669"/>
    <property type="project" value="TreeGrafter"/>
</dbReference>
<dbReference type="InterPro" id="IPR042095">
    <property type="entry name" value="SUMF_sf"/>
</dbReference>
<dbReference type="Pfam" id="PF03781">
    <property type="entry name" value="FGE-sulfatase"/>
    <property type="match status" value="1"/>
</dbReference>
<evidence type="ECO:0000256" key="3">
    <source>
        <dbReference type="ARBA" id="ARBA00022777"/>
    </source>
</evidence>
<dbReference type="Gene3D" id="1.10.510.10">
    <property type="entry name" value="Transferase(Phosphotransferase) domain 1"/>
    <property type="match status" value="1"/>
</dbReference>
<dbReference type="STRING" id="394096.DB31_2592"/>
<dbReference type="Pfam" id="PF00069">
    <property type="entry name" value="Pkinase"/>
    <property type="match status" value="1"/>
</dbReference>
<reference evidence="8 9" key="1">
    <citation type="submission" date="2014-04" db="EMBL/GenBank/DDBJ databases">
        <title>Genome assembly of Hyalangium minutum DSM 14724.</title>
        <authorList>
            <person name="Sharma G."/>
            <person name="Subramanian S."/>
        </authorList>
    </citation>
    <scope>NUCLEOTIDE SEQUENCE [LARGE SCALE GENOMIC DNA]</scope>
    <source>
        <strain evidence="8 9">DSM 14724</strain>
    </source>
</reference>
<keyword evidence="3" id="KW-0418">Kinase</keyword>
<feature type="region of interest" description="Disordered" evidence="6">
    <location>
        <begin position="289"/>
        <end position="310"/>
    </location>
</feature>
<evidence type="ECO:0000256" key="6">
    <source>
        <dbReference type="SAM" id="MobiDB-lite"/>
    </source>
</evidence>
<evidence type="ECO:0000313" key="9">
    <source>
        <dbReference type="Proteomes" id="UP000028725"/>
    </source>
</evidence>
<dbReference type="InterPro" id="IPR011009">
    <property type="entry name" value="Kinase-like_dom_sf"/>
</dbReference>
<feature type="binding site" evidence="5">
    <location>
        <position position="120"/>
    </location>
    <ligand>
        <name>ATP</name>
        <dbReference type="ChEBI" id="CHEBI:30616"/>
    </ligand>
</feature>
<dbReference type="Proteomes" id="UP000028725">
    <property type="component" value="Unassembled WGS sequence"/>
</dbReference>
<dbReference type="SMART" id="SM00220">
    <property type="entry name" value="S_TKc"/>
    <property type="match status" value="1"/>
</dbReference>
<keyword evidence="4 5" id="KW-0067">ATP-binding</keyword>
<feature type="domain" description="Protein kinase" evidence="7">
    <location>
        <begin position="91"/>
        <end position="347"/>
    </location>
</feature>
<dbReference type="SUPFAM" id="SSF56436">
    <property type="entry name" value="C-type lectin-like"/>
    <property type="match status" value="1"/>
</dbReference>
<dbReference type="PROSITE" id="PS00675">
    <property type="entry name" value="SIGMA54_INTERACT_1"/>
    <property type="match status" value="1"/>
</dbReference>